<proteinExistence type="predicted"/>
<evidence type="ECO:0000313" key="1">
    <source>
        <dbReference type="EMBL" id="JAR94661.1"/>
    </source>
</evidence>
<protein>
    <submittedName>
        <fullName evidence="1">Uncharacterized protein</fullName>
    </submittedName>
</protein>
<dbReference type="AlphaFoldDB" id="A0A147BVA1"/>
<dbReference type="EMBL" id="GEGO01000743">
    <property type="protein sequence ID" value="JAR94661.1"/>
    <property type="molecule type" value="Transcribed_RNA"/>
</dbReference>
<reference evidence="1" key="1">
    <citation type="journal article" date="2018" name="PLoS Negl. Trop. Dis.">
        <title>Sialome diversity of ticks revealed by RNAseq of single tick salivary glands.</title>
        <authorList>
            <person name="Perner J."/>
            <person name="Kropackova S."/>
            <person name="Kopacek P."/>
            <person name="Ribeiro J.M."/>
        </authorList>
    </citation>
    <scope>NUCLEOTIDE SEQUENCE</scope>
    <source>
        <strain evidence="1">Siblings of single egg batch collected in Ceske Budejovice</strain>
        <tissue evidence="1">Salivary glands</tissue>
    </source>
</reference>
<sequence length="217" mass="23166">MRFLSLLRSSLIPSWSRMSMGDSGGVAPRLGTVWGSSFTCPSPPPRECSDDEGKMKLSLEVEAPESEASAADSAVSDGPPAVWCSWANASTKPRAYCSCSSVAVLVNRYCVVGVGVVVTSPLCAMMSRSSSGDASWSMFRSGDVSRLEKRAAFRSGRPALFKSRVMLRLRELRSSLRTSCGCCCCGWCCCCWCCCGCVVGWACCDPAASLLPPRMSS</sequence>
<accession>A0A147BVA1</accession>
<organism evidence="1">
    <name type="scientific">Ixodes ricinus</name>
    <name type="common">Common tick</name>
    <name type="synonym">Acarus ricinus</name>
    <dbReference type="NCBI Taxonomy" id="34613"/>
    <lineage>
        <taxon>Eukaryota</taxon>
        <taxon>Metazoa</taxon>
        <taxon>Ecdysozoa</taxon>
        <taxon>Arthropoda</taxon>
        <taxon>Chelicerata</taxon>
        <taxon>Arachnida</taxon>
        <taxon>Acari</taxon>
        <taxon>Parasitiformes</taxon>
        <taxon>Ixodida</taxon>
        <taxon>Ixodoidea</taxon>
        <taxon>Ixodidae</taxon>
        <taxon>Ixodinae</taxon>
        <taxon>Ixodes</taxon>
    </lineage>
</organism>
<name>A0A147BVA1_IXORI</name>